<reference evidence="2" key="2">
    <citation type="journal article" date="2019" name="Mol. Plant Microbe Interact.">
        <title>Genome sequence resources for four phytopathogenic fungi from the Colletotrichum orbiculare species complex.</title>
        <authorList>
            <person name="Gan P."/>
            <person name="Tsushima A."/>
            <person name="Narusaka M."/>
            <person name="Narusaka Y."/>
            <person name="Takano Y."/>
            <person name="Kubo Y."/>
            <person name="Shirasu K."/>
        </authorList>
    </citation>
    <scope>GENOME REANNOTATION</scope>
    <source>
        <strain evidence="2">104-T / ATCC 96160 / CBS 514.97 / LARS 414 / MAFF 240422</strain>
    </source>
</reference>
<dbReference type="OrthoDB" id="4802154at2759"/>
<dbReference type="AlphaFoldDB" id="A0A484FCK5"/>
<protein>
    <submittedName>
        <fullName evidence="1">Uncharacterized protein</fullName>
    </submittedName>
</protein>
<name>A0A484FCK5_COLOR</name>
<evidence type="ECO:0000313" key="2">
    <source>
        <dbReference type="Proteomes" id="UP000014480"/>
    </source>
</evidence>
<accession>A0A484FCK5</accession>
<reference evidence="2" key="1">
    <citation type="journal article" date="2013" name="New Phytol.">
        <title>Comparative genomic and transcriptomic analyses reveal the hemibiotrophic stage shift of Colletotrichum fungi.</title>
        <authorList>
            <person name="Gan P."/>
            <person name="Ikeda K."/>
            <person name="Irieda H."/>
            <person name="Narusaka M."/>
            <person name="O'Connell R.J."/>
            <person name="Narusaka Y."/>
            <person name="Takano Y."/>
            <person name="Kubo Y."/>
            <person name="Shirasu K."/>
        </authorList>
    </citation>
    <scope>NUCLEOTIDE SEQUENCE [LARGE SCALE GENOMIC DNA]</scope>
    <source>
        <strain evidence="2">104-T / ATCC 96160 / CBS 514.97 / LARS 414 / MAFF 240422</strain>
    </source>
</reference>
<keyword evidence="2" id="KW-1185">Reference proteome</keyword>
<proteinExistence type="predicted"/>
<sequence length="89" mass="9433">MSFPILRPVIQHANSTYHSTRFTMKFSVISTVALFAGLSLAFPKSTDSAVGGTEGGLLEARICCTCSDGRKGCGGFCYSNCPQCIGKKC</sequence>
<comment type="caution">
    <text evidence="1">The sequence shown here is derived from an EMBL/GenBank/DDBJ whole genome shotgun (WGS) entry which is preliminary data.</text>
</comment>
<evidence type="ECO:0000313" key="1">
    <source>
        <dbReference type="EMBL" id="TDZ16080.1"/>
    </source>
</evidence>
<organism evidence="1 2">
    <name type="scientific">Colletotrichum orbiculare (strain 104-T / ATCC 96160 / CBS 514.97 / LARS 414 / MAFF 240422)</name>
    <name type="common">Cucumber anthracnose fungus</name>
    <name type="synonym">Colletotrichum lagenarium</name>
    <dbReference type="NCBI Taxonomy" id="1213857"/>
    <lineage>
        <taxon>Eukaryota</taxon>
        <taxon>Fungi</taxon>
        <taxon>Dikarya</taxon>
        <taxon>Ascomycota</taxon>
        <taxon>Pezizomycotina</taxon>
        <taxon>Sordariomycetes</taxon>
        <taxon>Hypocreomycetidae</taxon>
        <taxon>Glomerellales</taxon>
        <taxon>Glomerellaceae</taxon>
        <taxon>Colletotrichum</taxon>
        <taxon>Colletotrichum orbiculare species complex</taxon>
    </lineage>
</organism>
<gene>
    <name evidence="1" type="ORF">Cob_v010941</name>
</gene>
<dbReference type="Proteomes" id="UP000014480">
    <property type="component" value="Unassembled WGS sequence"/>
</dbReference>
<dbReference type="EMBL" id="AMCV02000037">
    <property type="protein sequence ID" value="TDZ16080.1"/>
    <property type="molecule type" value="Genomic_DNA"/>
</dbReference>